<gene>
    <name evidence="1" type="ORF">FNK824_LOCUS21274</name>
</gene>
<reference evidence="1" key="1">
    <citation type="submission" date="2021-02" db="EMBL/GenBank/DDBJ databases">
        <authorList>
            <person name="Nowell W R."/>
        </authorList>
    </citation>
    <scope>NUCLEOTIDE SEQUENCE</scope>
</reference>
<protein>
    <submittedName>
        <fullName evidence="1">Uncharacterized protein</fullName>
    </submittedName>
</protein>
<comment type="caution">
    <text evidence="1">The sequence shown here is derived from an EMBL/GenBank/DDBJ whole genome shotgun (WGS) entry which is preliminary data.</text>
</comment>
<evidence type="ECO:0000313" key="2">
    <source>
        <dbReference type="Proteomes" id="UP000663874"/>
    </source>
</evidence>
<name>A0A819IGL9_9BILA</name>
<dbReference type="EMBL" id="CAJOBE010004067">
    <property type="protein sequence ID" value="CAF3914493.1"/>
    <property type="molecule type" value="Genomic_DNA"/>
</dbReference>
<evidence type="ECO:0000313" key="1">
    <source>
        <dbReference type="EMBL" id="CAF3914493.1"/>
    </source>
</evidence>
<organism evidence="1 2">
    <name type="scientific">Rotaria sordida</name>
    <dbReference type="NCBI Taxonomy" id="392033"/>
    <lineage>
        <taxon>Eukaryota</taxon>
        <taxon>Metazoa</taxon>
        <taxon>Spiralia</taxon>
        <taxon>Gnathifera</taxon>
        <taxon>Rotifera</taxon>
        <taxon>Eurotatoria</taxon>
        <taxon>Bdelloidea</taxon>
        <taxon>Philodinida</taxon>
        <taxon>Philodinidae</taxon>
        <taxon>Rotaria</taxon>
    </lineage>
</organism>
<dbReference type="Proteomes" id="UP000663874">
    <property type="component" value="Unassembled WGS sequence"/>
</dbReference>
<dbReference type="AlphaFoldDB" id="A0A819IGL9"/>
<accession>A0A819IGL9</accession>
<sequence>MSGVGATENCYAIEHIHISSIQSKSFRQTDLRVFYIRFDVAADAADDDGDYFESIQQENLIFLHYF</sequence>
<proteinExistence type="predicted"/>